<protein>
    <recommendedName>
        <fullName evidence="4">Glycosyltransferase family 69 protein</fullName>
    </recommendedName>
</protein>
<evidence type="ECO:0000256" key="1">
    <source>
        <dbReference type="SAM" id="Phobius"/>
    </source>
</evidence>
<dbReference type="Proteomes" id="UP000245771">
    <property type="component" value="Unassembled WGS sequence"/>
</dbReference>
<dbReference type="InParanoid" id="A0A316V8Q0"/>
<dbReference type="OrthoDB" id="262547at2759"/>
<feature type="transmembrane region" description="Helical" evidence="1">
    <location>
        <begin position="84"/>
        <end position="105"/>
    </location>
</feature>
<dbReference type="GeneID" id="37021140"/>
<accession>A0A316V8Q0</accession>
<gene>
    <name evidence="2" type="ORF">FA14DRAFT_161952</name>
</gene>
<keyword evidence="1" id="KW-0812">Transmembrane</keyword>
<evidence type="ECO:0000313" key="2">
    <source>
        <dbReference type="EMBL" id="PWN32573.1"/>
    </source>
</evidence>
<dbReference type="EMBL" id="KZ819605">
    <property type="protein sequence ID" value="PWN32573.1"/>
    <property type="molecule type" value="Genomic_DNA"/>
</dbReference>
<evidence type="ECO:0008006" key="4">
    <source>
        <dbReference type="Google" id="ProtNLM"/>
    </source>
</evidence>
<name>A0A316V8Q0_9BASI</name>
<dbReference type="PANTHER" id="PTHR34144">
    <property type="entry name" value="CHROMOSOME 8, WHOLE GENOME SHOTGUN SEQUENCE"/>
    <property type="match status" value="1"/>
</dbReference>
<reference evidence="2 3" key="1">
    <citation type="journal article" date="2018" name="Mol. Biol. Evol.">
        <title>Broad Genomic Sampling Reveals a Smut Pathogenic Ancestry of the Fungal Clade Ustilaginomycotina.</title>
        <authorList>
            <person name="Kijpornyongpan T."/>
            <person name="Mondo S.J."/>
            <person name="Barry K."/>
            <person name="Sandor L."/>
            <person name="Lee J."/>
            <person name="Lipzen A."/>
            <person name="Pangilinan J."/>
            <person name="LaButti K."/>
            <person name="Hainaut M."/>
            <person name="Henrissat B."/>
            <person name="Grigoriev I.V."/>
            <person name="Spatafora J.W."/>
            <person name="Aime M.C."/>
        </authorList>
    </citation>
    <scope>NUCLEOTIDE SEQUENCE [LARGE SCALE GENOMIC DNA]</scope>
    <source>
        <strain evidence="2 3">MCA 3882</strain>
    </source>
</reference>
<organism evidence="2 3">
    <name type="scientific">Meira miltonrushii</name>
    <dbReference type="NCBI Taxonomy" id="1280837"/>
    <lineage>
        <taxon>Eukaryota</taxon>
        <taxon>Fungi</taxon>
        <taxon>Dikarya</taxon>
        <taxon>Basidiomycota</taxon>
        <taxon>Ustilaginomycotina</taxon>
        <taxon>Exobasidiomycetes</taxon>
        <taxon>Exobasidiales</taxon>
        <taxon>Brachybasidiaceae</taxon>
        <taxon>Meira</taxon>
    </lineage>
</organism>
<dbReference type="Pfam" id="PF11735">
    <property type="entry name" value="CAP59_mtransfer"/>
    <property type="match status" value="1"/>
</dbReference>
<sequence>MDDHIHDMSYSNSSAGSSASSSSGHGCYSDSIHSENVEYFALKIQKEDHRNSSDDEDNLSVLAFTEDDVRSRSRSRFRPSCANWQRWCMFGAFIASTSILCWAFHCPSTMFVYLAWLFIIIPVEAASFARSLLSRNRIISLDFDQYNIKRTKPTYFSLVSKRLRIALLMLGCCIWSWAIVESMIGPYPTPQTSESIGPTFIAANLYNSNNLFPKYGDDLIKLVESIGGPQNAYISIFESNSEDGTEKSLDRLSHKLQTHNIPHTIISGNNATKSIPTDHVGITDDGNRRIAFLANVRNEAMRPLYENTTSLKFEKVLWLNDVIFDSDEIKELLQTNGGMYDEACAFDFMPLGLYDTWVTRDIDGNRAKPLWPYFAADRDVKTLEEQKPILVDSCWNGAVAFDARWFRDSTAPLTKPDKHHLTKREQDSAAKMPLRFRNSNICLSSECLLTSLDIHQALQPIRPVIVMNPKVVTAYDRKTFYLYHNIMRWHVTQPWRLVWERFVSAYLFQSLTDMGRKPAQCFEAFQSLWTTPHPLAQKAKTNTEVLKDVLAKRWQ</sequence>
<dbReference type="PANTHER" id="PTHR34144:SF7">
    <property type="entry name" value="EXPORT PROTEIN (CAP59), PUTATIVE (AFU_ORTHOLOGUE AFUA_7G05020)-RELATED"/>
    <property type="match status" value="1"/>
</dbReference>
<dbReference type="STRING" id="1280837.A0A316V8Q0"/>
<proteinExistence type="predicted"/>
<keyword evidence="1" id="KW-0472">Membrane</keyword>
<feature type="transmembrane region" description="Helical" evidence="1">
    <location>
        <begin position="165"/>
        <end position="184"/>
    </location>
</feature>
<evidence type="ECO:0000313" key="3">
    <source>
        <dbReference type="Proteomes" id="UP000245771"/>
    </source>
</evidence>
<keyword evidence="1" id="KW-1133">Transmembrane helix</keyword>
<dbReference type="AlphaFoldDB" id="A0A316V8Q0"/>
<dbReference type="RefSeq" id="XP_025352875.1">
    <property type="nucleotide sequence ID" value="XM_025499359.1"/>
</dbReference>
<dbReference type="InterPro" id="IPR021047">
    <property type="entry name" value="Mannosyltransferase_CMT1"/>
</dbReference>
<keyword evidence="3" id="KW-1185">Reference proteome</keyword>
<feature type="transmembrane region" description="Helical" evidence="1">
    <location>
        <begin position="111"/>
        <end position="133"/>
    </location>
</feature>